<evidence type="ECO:0000313" key="5">
    <source>
        <dbReference type="EMBL" id="CAD8739281.1"/>
    </source>
</evidence>
<evidence type="ECO:0000256" key="1">
    <source>
        <dbReference type="ARBA" id="ARBA00007326"/>
    </source>
</evidence>
<dbReference type="PANTHER" id="PTHR11449">
    <property type="entry name" value="RIBOSOMAL PROTEIN L30"/>
    <property type="match status" value="1"/>
</dbReference>
<keyword evidence="2" id="KW-0689">Ribosomal protein</keyword>
<sequence length="112" mass="12334">MAPTKKVKKNAESINSRLALVMKSGKYTLGYKSTLKTLRSGKSKLVIICSNCPPLRKSEIEYYAMLAKTHVHHYTGNNVDLGTACGKLFRVSSLSITDPGDSDIIRTEEEGK</sequence>
<dbReference type="GO" id="GO:0003735">
    <property type="term" value="F:structural constituent of ribosome"/>
    <property type="evidence" value="ECO:0007669"/>
    <property type="project" value="InterPro"/>
</dbReference>
<dbReference type="SUPFAM" id="SSF55315">
    <property type="entry name" value="L30e-like"/>
    <property type="match status" value="1"/>
</dbReference>
<dbReference type="GO" id="GO:0003723">
    <property type="term" value="F:RNA binding"/>
    <property type="evidence" value="ECO:0007669"/>
    <property type="project" value="InterPro"/>
</dbReference>
<dbReference type="Gene3D" id="3.30.1330.30">
    <property type="match status" value="1"/>
</dbReference>
<reference evidence="5" key="1">
    <citation type="submission" date="2021-01" db="EMBL/GenBank/DDBJ databases">
        <authorList>
            <person name="Corre E."/>
            <person name="Pelletier E."/>
            <person name="Niang G."/>
            <person name="Scheremetjew M."/>
            <person name="Finn R."/>
            <person name="Kale V."/>
            <person name="Holt S."/>
            <person name="Cochrane G."/>
            <person name="Meng A."/>
            <person name="Brown T."/>
            <person name="Cohen L."/>
        </authorList>
    </citation>
    <scope>NUCLEOTIDE SEQUENCE</scope>
    <source>
        <strain evidence="5">CCMP441</strain>
        <strain evidence="6">CCMP644</strain>
    </source>
</reference>
<dbReference type="EMBL" id="HBFK01009593">
    <property type="protein sequence ID" value="CAD8739281.1"/>
    <property type="molecule type" value="Transcribed_RNA"/>
</dbReference>
<dbReference type="InterPro" id="IPR004038">
    <property type="entry name" value="Ribosomal_eL8/eL30/eS12/Gad45"/>
</dbReference>
<evidence type="ECO:0000256" key="2">
    <source>
        <dbReference type="ARBA" id="ARBA00022980"/>
    </source>
</evidence>
<name>A0A6U4SJ86_HEMAN</name>
<accession>A0A6U4SJ86</accession>
<proteinExistence type="inferred from homology"/>
<dbReference type="InterPro" id="IPR022991">
    <property type="entry name" value="Ribosomal_eL30_CS"/>
</dbReference>
<dbReference type="EMBL" id="HBFX01004973">
    <property type="protein sequence ID" value="CAD8948546.1"/>
    <property type="molecule type" value="Transcribed_RNA"/>
</dbReference>
<evidence type="ECO:0000259" key="4">
    <source>
        <dbReference type="Pfam" id="PF01248"/>
    </source>
</evidence>
<dbReference type="FunFam" id="3.30.1330.30:FF:000001">
    <property type="entry name" value="60S ribosomal protein L30"/>
    <property type="match status" value="1"/>
</dbReference>
<dbReference type="GO" id="GO:0022625">
    <property type="term" value="C:cytosolic large ribosomal subunit"/>
    <property type="evidence" value="ECO:0007669"/>
    <property type="project" value="InterPro"/>
</dbReference>
<organism evidence="5">
    <name type="scientific">Hemiselmis andersenii</name>
    <name type="common">Cryptophyte alga</name>
    <dbReference type="NCBI Taxonomy" id="464988"/>
    <lineage>
        <taxon>Eukaryota</taxon>
        <taxon>Cryptophyceae</taxon>
        <taxon>Cryptomonadales</taxon>
        <taxon>Hemiselmidaceae</taxon>
        <taxon>Hemiselmis</taxon>
    </lineage>
</organism>
<gene>
    <name evidence="6" type="ORF">HAND00432_LOCUS3064</name>
    <name evidence="5" type="ORF">HAND1043_LOCUS5773</name>
</gene>
<dbReference type="InterPro" id="IPR000231">
    <property type="entry name" value="Ribosomal_eL30"/>
</dbReference>
<dbReference type="Pfam" id="PF01248">
    <property type="entry name" value="Ribosomal_L7Ae"/>
    <property type="match status" value="1"/>
</dbReference>
<comment type="similarity">
    <text evidence="1">Belongs to the eukaryotic ribosomal protein eL30 family.</text>
</comment>
<dbReference type="InterPro" id="IPR039109">
    <property type="entry name" value="Ribosomal_eL30-like"/>
</dbReference>
<evidence type="ECO:0000313" key="6">
    <source>
        <dbReference type="EMBL" id="CAD8948546.1"/>
    </source>
</evidence>
<dbReference type="InterPro" id="IPR029064">
    <property type="entry name" value="Ribosomal_eL30-like_sf"/>
</dbReference>
<dbReference type="NCBIfam" id="NF002172">
    <property type="entry name" value="PRK01018.1"/>
    <property type="match status" value="1"/>
</dbReference>
<protein>
    <recommendedName>
        <fullName evidence="4">Ribosomal protein eL8/eL30/eS12/Gadd45 domain-containing protein</fullName>
    </recommendedName>
</protein>
<evidence type="ECO:0000256" key="3">
    <source>
        <dbReference type="ARBA" id="ARBA00023274"/>
    </source>
</evidence>
<dbReference type="AlphaFoldDB" id="A0A6U4SJ86"/>
<dbReference type="HAMAP" id="MF_00481">
    <property type="entry name" value="Ribosomal_eL30"/>
    <property type="match status" value="1"/>
</dbReference>
<dbReference type="PROSITE" id="PS00709">
    <property type="entry name" value="RIBOSOMAL_L30E_1"/>
    <property type="match status" value="1"/>
</dbReference>
<keyword evidence="3" id="KW-0687">Ribonucleoprotein</keyword>
<dbReference type="PROSITE" id="PS00993">
    <property type="entry name" value="RIBOSOMAL_L30E_2"/>
    <property type="match status" value="1"/>
</dbReference>
<feature type="domain" description="Ribosomal protein eL8/eL30/eS12/Gadd45" evidence="4">
    <location>
        <begin position="13"/>
        <end position="105"/>
    </location>
</feature>